<evidence type="ECO:0000313" key="2">
    <source>
        <dbReference type="EMBL" id="WGK86358.1"/>
    </source>
</evidence>
<name>A0ABD7YN77_9VIBR</name>
<dbReference type="InterPro" id="IPR014094">
    <property type="entry name" value="LpoB"/>
</dbReference>
<keyword evidence="1" id="KW-0732">Signal</keyword>
<dbReference type="Proteomes" id="UP001241226">
    <property type="component" value="Chromosome 1"/>
</dbReference>
<proteinExistence type="predicted"/>
<feature type="signal peptide" evidence="1">
    <location>
        <begin position="1"/>
        <end position="19"/>
    </location>
</feature>
<accession>A0ABD7YN77</accession>
<gene>
    <name evidence="2" type="ORF">PYE67_05935</name>
</gene>
<feature type="chain" id="PRO_5044859499" evidence="1">
    <location>
        <begin position="20"/>
        <end position="207"/>
    </location>
</feature>
<dbReference type="EMBL" id="CP118711">
    <property type="protein sequence ID" value="WGK86358.1"/>
    <property type="molecule type" value="Genomic_DNA"/>
</dbReference>
<organism evidence="2 3">
    <name type="scientific">Vibrio aestuarianus</name>
    <dbReference type="NCBI Taxonomy" id="28171"/>
    <lineage>
        <taxon>Bacteria</taxon>
        <taxon>Pseudomonadati</taxon>
        <taxon>Pseudomonadota</taxon>
        <taxon>Gammaproteobacteria</taxon>
        <taxon>Vibrionales</taxon>
        <taxon>Vibrionaceae</taxon>
        <taxon>Vibrio</taxon>
    </lineage>
</organism>
<dbReference type="PROSITE" id="PS51257">
    <property type="entry name" value="PROKAR_LIPOPROTEIN"/>
    <property type="match status" value="1"/>
</dbReference>
<evidence type="ECO:0000313" key="3">
    <source>
        <dbReference type="Proteomes" id="UP001241226"/>
    </source>
</evidence>
<evidence type="ECO:0000256" key="1">
    <source>
        <dbReference type="SAM" id="SignalP"/>
    </source>
</evidence>
<dbReference type="Gene3D" id="3.40.50.10610">
    <property type="entry name" value="ABC-type transport auxiliary lipoprotein component"/>
    <property type="match status" value="1"/>
</dbReference>
<dbReference type="Pfam" id="PF13036">
    <property type="entry name" value="LpoB"/>
    <property type="match status" value="1"/>
</dbReference>
<dbReference type="AlphaFoldDB" id="A0ABD7YN77"/>
<sequence length="207" mass="23041">MKLRTSLLIVAPLALSACAPVQYSGKQTSYDSVNQPSELVQGTGVESQDIVAMTDQMARDMLSNPVLAGRATPPRVIVDSEYFKNESSSRINKNLITDRLRVNLNRAAAGRMFFINRENLDMLQAERKMKRDGTTDKGTTGMSKTLAGVDYRLVGRIASRDAVDTNSGAQSSYNQITFEMIDLEQGYTVWSGLYEFKKSTMDDVIYR</sequence>
<reference evidence="2 3" key="1">
    <citation type="submission" date="2022-02" db="EMBL/GenBank/DDBJ databases">
        <title>Emergence and expansion in Europe of a Vibrio aestuarianus clonal complex pathogenic for oysters.</title>
        <authorList>
            <person name="Mesnil A."/>
            <person name="Travers M.-A."/>
        </authorList>
    </citation>
    <scope>NUCLEOTIDE SEQUENCE [LARGE SCALE GENOMIC DNA]</scope>
    <source>
        <strain evidence="2 3">U17</strain>
    </source>
</reference>
<protein>
    <submittedName>
        <fullName evidence="2">Penicillin-binding protein activator LpoB</fullName>
    </submittedName>
</protein>
<dbReference type="RefSeq" id="WP_261926759.1">
    <property type="nucleotide sequence ID" value="NZ_CALYLG010000177.1"/>
</dbReference>